<sequence length="535" mass="58373">MDSKKKQYVIFNDANVNAASSSKAAPDPEVKTQALEIVARFHFLVDSYMVESAGNSIDKWNNVSSIVATGFNRMRQGINACGGLRAKLPDGAEIPGTGKAAGPPTKRVKTAEEVDDPMGGEPSVQTTIVGTTYEKMNRDFITIMENVSKQKKVELQKSKIMGTTASILSLFTSFSQRMNEVMYPSMEVQVGMNNGTVKVMKLSQYGYTDGHQHLISGISMSPVQRLVQIQSLGPGTIMLGLITSPNSIYSKKWKSAFVKCFGLIDGAAELANELLGSRLPRSDLIHYVATAAALGLCRVGNKAYIPFALVNAVLGDKQNYSSALTYKFPASMMDSPYFKMDFSGKGLWRFLNAAAGKKVVIKGPKEMEEVVIHGMLGTHLNDLRVVSWMTGMDFKPRSAYPSFAKRSEMANKEITLPKFKFVFKLLSASASASGSSGKGQDFRLPVFAGRVHSKIGPQNSLFRILEEEGSKSAVSSATAVERFKAHITKVAERVKKAGFINLGTTPFYKNKDGEDPYGEEVDFPSTGDSLFFHGR</sequence>
<dbReference type="OrthoDB" id="8058906at2759"/>
<reference evidence="1 2" key="1">
    <citation type="submission" date="2015-04" db="EMBL/GenBank/DDBJ databases">
        <authorList>
            <person name="Syromyatnikov M.Y."/>
            <person name="Popov V.N."/>
        </authorList>
    </citation>
    <scope>NUCLEOTIDE SEQUENCE [LARGE SCALE GENOMIC DNA]</scope>
</reference>
<dbReference type="EMBL" id="CVRI01000047">
    <property type="protein sequence ID" value="CRK98047.1"/>
    <property type="molecule type" value="Genomic_DNA"/>
</dbReference>
<accession>A0A1J1ICN5</accession>
<gene>
    <name evidence="1" type="primary">putative hypothetical protein</name>
    <name evidence="1" type="ORF">CLUMA_CG011416</name>
</gene>
<name>A0A1J1ICN5_9DIPT</name>
<organism evidence="1 2">
    <name type="scientific">Clunio marinus</name>
    <dbReference type="NCBI Taxonomy" id="568069"/>
    <lineage>
        <taxon>Eukaryota</taxon>
        <taxon>Metazoa</taxon>
        <taxon>Ecdysozoa</taxon>
        <taxon>Arthropoda</taxon>
        <taxon>Hexapoda</taxon>
        <taxon>Insecta</taxon>
        <taxon>Pterygota</taxon>
        <taxon>Neoptera</taxon>
        <taxon>Endopterygota</taxon>
        <taxon>Diptera</taxon>
        <taxon>Nematocera</taxon>
        <taxon>Chironomoidea</taxon>
        <taxon>Chironomidae</taxon>
        <taxon>Clunio</taxon>
    </lineage>
</organism>
<evidence type="ECO:0000313" key="2">
    <source>
        <dbReference type="Proteomes" id="UP000183832"/>
    </source>
</evidence>
<proteinExistence type="predicted"/>
<protein>
    <submittedName>
        <fullName evidence="1">CLUMA_CG011416, isoform A</fullName>
    </submittedName>
</protein>
<evidence type="ECO:0000313" key="1">
    <source>
        <dbReference type="EMBL" id="CRK98047.1"/>
    </source>
</evidence>
<dbReference type="SUPFAM" id="SSF161003">
    <property type="entry name" value="flu NP-like"/>
    <property type="match status" value="1"/>
</dbReference>
<dbReference type="AlphaFoldDB" id="A0A1J1ICN5"/>
<keyword evidence="2" id="KW-1185">Reference proteome</keyword>
<dbReference type="Proteomes" id="UP000183832">
    <property type="component" value="Unassembled WGS sequence"/>
</dbReference>